<comment type="caution">
    <text evidence="3">The sequence shown here is derived from an EMBL/GenBank/DDBJ whole genome shotgun (WGS) entry which is preliminary data.</text>
</comment>
<sequence length="312" mass="36246">MFSRRSTHPPFWGLSGHHEELMLHPRGTPRGGGNIKPPTPQFSFPQFPRLPRDVRLRIWEMTVVPRIVEVRVNYSKNDADHDQASKRFTKVTPKGYEVFPLFSSTPVPAPLQACQEARNYLGQSEVGYEKAFWDLDLPVARKEAGDEPKPENEEPTSETEKRSKPEDTEQHQQQTELSPSPDPFEEPPRHRPYVWMNFHKDMLSLGPSPFHHFLSYSSKIKALRFQQDLLSNEEVADLRLISKFTNIKELHIICAYGQEVDDWAGVETELDMKFPIPRWDVLVIAPGDDLVVDAYEIDIYDKEEERRRKSQR</sequence>
<dbReference type="EMBL" id="NMPR01000005">
    <property type="protein sequence ID" value="KAA8636240.1"/>
    <property type="molecule type" value="Genomic_DNA"/>
</dbReference>
<dbReference type="PANTHER" id="PTHR35910">
    <property type="entry name" value="2EXR DOMAIN-CONTAINING PROTEIN"/>
    <property type="match status" value="1"/>
</dbReference>
<feature type="region of interest" description="Disordered" evidence="1">
    <location>
        <begin position="140"/>
        <end position="188"/>
    </location>
</feature>
<feature type="compositionally biased region" description="Basic and acidic residues" evidence="1">
    <location>
        <begin position="140"/>
        <end position="170"/>
    </location>
</feature>
<organism evidence="3 4">
    <name type="scientific">Sordaria macrospora</name>
    <dbReference type="NCBI Taxonomy" id="5147"/>
    <lineage>
        <taxon>Eukaryota</taxon>
        <taxon>Fungi</taxon>
        <taxon>Dikarya</taxon>
        <taxon>Ascomycota</taxon>
        <taxon>Pezizomycotina</taxon>
        <taxon>Sordariomycetes</taxon>
        <taxon>Sordariomycetidae</taxon>
        <taxon>Sordariales</taxon>
        <taxon>Sordariaceae</taxon>
        <taxon>Sordaria</taxon>
    </lineage>
</organism>
<protein>
    <recommendedName>
        <fullName evidence="2">2EXR domain-containing protein</fullName>
    </recommendedName>
</protein>
<dbReference type="VEuPathDB" id="FungiDB:SMAC_05034"/>
<gene>
    <name evidence="3" type="ORF">SMACR_05034</name>
</gene>
<evidence type="ECO:0000313" key="4">
    <source>
        <dbReference type="Proteomes" id="UP000433876"/>
    </source>
</evidence>
<dbReference type="AlphaFoldDB" id="A0A8S9A515"/>
<dbReference type="Proteomes" id="UP000433876">
    <property type="component" value="Unassembled WGS sequence"/>
</dbReference>
<evidence type="ECO:0000259" key="2">
    <source>
        <dbReference type="Pfam" id="PF20150"/>
    </source>
</evidence>
<proteinExistence type="predicted"/>
<dbReference type="PANTHER" id="PTHR35910:SF1">
    <property type="entry name" value="2EXR DOMAIN-CONTAINING PROTEIN"/>
    <property type="match status" value="1"/>
</dbReference>
<evidence type="ECO:0000313" key="3">
    <source>
        <dbReference type="EMBL" id="KAA8636240.1"/>
    </source>
</evidence>
<dbReference type="InterPro" id="IPR045518">
    <property type="entry name" value="2EXR"/>
</dbReference>
<feature type="domain" description="2EXR" evidence="2">
    <location>
        <begin position="44"/>
        <end position="130"/>
    </location>
</feature>
<name>A0A8S9A515_SORMA</name>
<dbReference type="Pfam" id="PF20150">
    <property type="entry name" value="2EXR"/>
    <property type="match status" value="1"/>
</dbReference>
<accession>A0A8S9A515</accession>
<evidence type="ECO:0000256" key="1">
    <source>
        <dbReference type="SAM" id="MobiDB-lite"/>
    </source>
</evidence>
<reference evidence="3 4" key="1">
    <citation type="submission" date="2017-07" db="EMBL/GenBank/DDBJ databases">
        <title>Genome sequence of the Sordaria macrospora wild type strain R19027.</title>
        <authorList>
            <person name="Nowrousian M."/>
            <person name="Teichert I."/>
            <person name="Kueck U."/>
        </authorList>
    </citation>
    <scope>NUCLEOTIDE SEQUENCE [LARGE SCALE GENOMIC DNA]</scope>
    <source>
        <strain evidence="3 4">R19027</strain>
        <tissue evidence="3">Mycelium</tissue>
    </source>
</reference>